<protein>
    <recommendedName>
        <fullName evidence="4">DUF2511 domain-containing protein</fullName>
    </recommendedName>
</protein>
<keyword evidence="1" id="KW-0732">Signal</keyword>
<name>A0A1I0C894_9GAMM</name>
<keyword evidence="3" id="KW-1185">Reference proteome</keyword>
<organism evidence="2 3">
    <name type="scientific">Thorsellia anophelis DSM 18579</name>
    <dbReference type="NCBI Taxonomy" id="1123402"/>
    <lineage>
        <taxon>Bacteria</taxon>
        <taxon>Pseudomonadati</taxon>
        <taxon>Pseudomonadota</taxon>
        <taxon>Gammaproteobacteria</taxon>
        <taxon>Enterobacterales</taxon>
        <taxon>Thorselliaceae</taxon>
        <taxon>Thorsellia</taxon>
    </lineage>
</organism>
<dbReference type="InterPro" id="IPR019648">
    <property type="entry name" value="YebY"/>
</dbReference>
<dbReference type="AlphaFoldDB" id="A0A1I0C894"/>
<dbReference type="OrthoDB" id="6519165at2"/>
<gene>
    <name evidence="2" type="ORF">SAMN02583745_01498</name>
</gene>
<dbReference type="EMBL" id="FOHV01000010">
    <property type="protein sequence ID" value="SET15306.1"/>
    <property type="molecule type" value="Genomic_DNA"/>
</dbReference>
<accession>A0A1I0C894</accession>
<sequence length="112" mass="12735">MMQVKKICLLTLIFITTLAHAAKPVVVSKKMYGDEWPFKRQEMMLECRQGSQLFAISEGTLARYALNSEAYEATKNLKTFIPLEDALKESPLNPNSKMDYSNIVKKAQTLCE</sequence>
<dbReference type="Pfam" id="PF10709">
    <property type="entry name" value="DUF2511"/>
    <property type="match status" value="1"/>
</dbReference>
<reference evidence="3" key="1">
    <citation type="submission" date="2016-10" db="EMBL/GenBank/DDBJ databases">
        <authorList>
            <person name="Varghese N."/>
            <person name="Submissions S."/>
        </authorList>
    </citation>
    <scope>NUCLEOTIDE SEQUENCE [LARGE SCALE GENOMIC DNA]</scope>
    <source>
        <strain evidence="3">DSM 18579</strain>
    </source>
</reference>
<evidence type="ECO:0000313" key="2">
    <source>
        <dbReference type="EMBL" id="SET15306.1"/>
    </source>
</evidence>
<evidence type="ECO:0000313" key="3">
    <source>
        <dbReference type="Proteomes" id="UP000242642"/>
    </source>
</evidence>
<evidence type="ECO:0000256" key="1">
    <source>
        <dbReference type="SAM" id="SignalP"/>
    </source>
</evidence>
<evidence type="ECO:0008006" key="4">
    <source>
        <dbReference type="Google" id="ProtNLM"/>
    </source>
</evidence>
<dbReference type="RefSeq" id="WP_093319246.1">
    <property type="nucleotide sequence ID" value="NZ_FOHV01000010.1"/>
</dbReference>
<dbReference type="STRING" id="1123402.SAMN02583745_01498"/>
<dbReference type="Proteomes" id="UP000242642">
    <property type="component" value="Unassembled WGS sequence"/>
</dbReference>
<feature type="chain" id="PRO_5017256774" description="DUF2511 domain-containing protein" evidence="1">
    <location>
        <begin position="22"/>
        <end position="112"/>
    </location>
</feature>
<feature type="signal peptide" evidence="1">
    <location>
        <begin position="1"/>
        <end position="21"/>
    </location>
</feature>
<proteinExistence type="predicted"/>